<sequence length="696" mass="78859">MSTSQEADVQRKKKLRAYAKGRFHRIKRRFTESNHENEQVSVLTELCRDLEKSYSELEIQNSEYMLHLDDEKDQVKIQELHDDMESIYGELYEVKSELSRKTKNAKAQEDSKEKFKSPLQSGLKVKKLDSPQFSGIIRDYPSFKRDYDRHMIPSFGLDPFALKKCLSGEALSTVKGVDDDFNEMFRRLDLKYGRPEKLSDAVLQELKGLTALRDGDNQGFIKMVDVIENCWLDLRKAGLESEMNTSTMVSQIEKLLPSVQKREWVIMKQQLKSSEYREIFKTFLEFLLREKMALEYMENEFRKEGNTTRGRVHLASGDGSSTEAQTDQITDKLDLVLNQVVEGLAQVAEVMGTKKDGNESMWRGGNSARRWKCWYHNVDTHEIGKCTGFANLDLNEKMDQLRRNGGCFSCLKQGHLSSRCHDRKKCEVQGCDKMHHSVLHDQKKSGIVSHHDALRIVNDDHVNRTNRTLLMLSEVSTSSGSLTTLWDPGANMSLITHSAANRLGLTGKEVTLSLTKVGNSCETVPSKEYLIPLCDREGQEWNIRAYGIEEVTASVDYVDVRQVASLFSGITEGDIKRPTGKVDLLVGTDCCILLPEKVQEFGGLQLMKNQFGYCLRGKHELLDNQSSDGCNLIQIHFTSGILFNNVNDDILISDRPSVKSDLETFFAIESLGTECTPKCGGCRCGKCPVGGKNIHH</sequence>
<dbReference type="AlphaFoldDB" id="A0AA88YH22"/>
<organism evidence="1 2">
    <name type="scientific">Pinctada imbricata</name>
    <name type="common">Atlantic pearl-oyster</name>
    <name type="synonym">Pinctada martensii</name>
    <dbReference type="NCBI Taxonomy" id="66713"/>
    <lineage>
        <taxon>Eukaryota</taxon>
        <taxon>Metazoa</taxon>
        <taxon>Spiralia</taxon>
        <taxon>Lophotrochozoa</taxon>
        <taxon>Mollusca</taxon>
        <taxon>Bivalvia</taxon>
        <taxon>Autobranchia</taxon>
        <taxon>Pteriomorphia</taxon>
        <taxon>Pterioida</taxon>
        <taxon>Pterioidea</taxon>
        <taxon>Pteriidae</taxon>
        <taxon>Pinctada</taxon>
    </lineage>
</organism>
<reference evidence="1" key="1">
    <citation type="submission" date="2019-08" db="EMBL/GenBank/DDBJ databases">
        <title>The improved chromosome-level genome for the pearl oyster Pinctada fucata martensii using PacBio sequencing and Hi-C.</title>
        <authorList>
            <person name="Zheng Z."/>
        </authorList>
    </citation>
    <scope>NUCLEOTIDE SEQUENCE</scope>
    <source>
        <strain evidence="1">ZZ-2019</strain>
        <tissue evidence="1">Adductor muscle</tissue>
    </source>
</reference>
<evidence type="ECO:0000313" key="2">
    <source>
        <dbReference type="Proteomes" id="UP001186944"/>
    </source>
</evidence>
<comment type="caution">
    <text evidence="1">The sequence shown here is derived from an EMBL/GenBank/DDBJ whole genome shotgun (WGS) entry which is preliminary data.</text>
</comment>
<dbReference type="PANTHER" id="PTHR47331:SF4">
    <property type="entry name" value="PEPTIDASE S1 DOMAIN-CONTAINING PROTEIN"/>
    <property type="match status" value="1"/>
</dbReference>
<dbReference type="Pfam" id="PF03564">
    <property type="entry name" value="DUF1759"/>
    <property type="match status" value="1"/>
</dbReference>
<gene>
    <name evidence="1" type="ORF">FSP39_022972</name>
</gene>
<keyword evidence="2" id="KW-1185">Reference proteome</keyword>
<dbReference type="Proteomes" id="UP001186944">
    <property type="component" value="Unassembled WGS sequence"/>
</dbReference>
<dbReference type="PANTHER" id="PTHR47331">
    <property type="entry name" value="PHD-TYPE DOMAIN-CONTAINING PROTEIN"/>
    <property type="match status" value="1"/>
</dbReference>
<proteinExistence type="predicted"/>
<evidence type="ECO:0000313" key="1">
    <source>
        <dbReference type="EMBL" id="KAK3105341.1"/>
    </source>
</evidence>
<accession>A0AA88YH22</accession>
<protein>
    <recommendedName>
        <fullName evidence="3">CCHC-type domain-containing protein</fullName>
    </recommendedName>
</protein>
<evidence type="ECO:0008006" key="3">
    <source>
        <dbReference type="Google" id="ProtNLM"/>
    </source>
</evidence>
<dbReference type="EMBL" id="VSWD01000004">
    <property type="protein sequence ID" value="KAK3105341.1"/>
    <property type="molecule type" value="Genomic_DNA"/>
</dbReference>
<name>A0AA88YH22_PINIB</name>
<dbReference type="InterPro" id="IPR005312">
    <property type="entry name" value="DUF1759"/>
</dbReference>